<dbReference type="RefSeq" id="XP_005851973.1">
    <property type="nucleotide sequence ID" value="XM_005851911.1"/>
</dbReference>
<feature type="transmembrane region" description="Helical" evidence="5">
    <location>
        <begin position="12"/>
        <end position="31"/>
    </location>
</feature>
<dbReference type="AlphaFoldDB" id="E1Z3M2"/>
<feature type="domain" description="EGF-like" evidence="6 7">
    <location>
        <begin position="153"/>
        <end position="164"/>
    </location>
</feature>
<dbReference type="OrthoDB" id="523138at2759"/>
<evidence type="ECO:0000313" key="8">
    <source>
        <dbReference type="EMBL" id="EFN59871.1"/>
    </source>
</evidence>
<dbReference type="KEGG" id="cvr:CHLNCDRAFT_133704"/>
<dbReference type="Proteomes" id="UP000008141">
    <property type="component" value="Unassembled WGS sequence"/>
</dbReference>
<dbReference type="Pfam" id="PF23106">
    <property type="entry name" value="EGF_Teneurin"/>
    <property type="match status" value="1"/>
</dbReference>
<evidence type="ECO:0000259" key="6">
    <source>
        <dbReference type="PROSITE" id="PS00022"/>
    </source>
</evidence>
<dbReference type="GeneID" id="17359591"/>
<sequence>MARAHLGERRGRGQAAVLIVLLAVLAGVFVWKFSIVADPIRQAVQDLGLSAEEDSESGDPVSGGGYDGGLAKEGLHIADRLQRRPRPPIAKPDPSVVEERCGCALGDWCGRYEAQTPIPAKAPPLGDRQCLWGNDTTAQCNWVGVCDGMMGWCRCPAGWNGDDCSRRMRRPCSQAWRTAGFEPYQEPTDPGKWGLTLACTDYCDQDIAHCYCNETFAYGRIPADPGDRPGTPPKRPGRPIAHYCRRNTGWDGKKSDFGAVNPELLYGDKGWCVAEEPEYRCPCILDGVGGSKCEIQHEAFCPNQCNGHGECQLGFCKCHEGWWGHDCAYRTAGTPWTPGMEEGERPWLKPFVHTPAAREPAEGATRRRPLIYVYELPPMYNALMLQYRVAKDDCTHRVFNEQNESYTPFLWLYQPETGIHEMLLQSEHRTLDPEEADYFYLPVYASCAIWPVLYSNDFPYFHGGPAAQRTHGATNMFMEVQSWVRSHFPYWDRNGGRDHIVLTVHDEGSCWLPAVLRPAIVMSHWGRTDVNPPAGTGYDADTYSNEVRHPVWQPEGHLSKLGEFPCYDPSKVTYILGGRIQPENARYSRGTRQFLANISEAEGWWDKYRIHVGAGSPPGGPGDYSECMARSVFCLALMGDGYSSRFDDAVLHGCIPVIVQDGIELTWHSLLDIPAYSLRVPQADMARIPQILQAVPQEDIARMQANLAKVWRRHIWTGYRPYGEQVKAMLAERRQSAEQYAVLSQPAPLADYDPAEDDALATLMQWLYSRLDDLGAHAPPPKPGAAPKKAAKAKAAGSEEDEAAAEAEQFRLKEEGAEQGAEGGKEEGGAEEA</sequence>
<dbReference type="GO" id="GO:0000139">
    <property type="term" value="C:Golgi membrane"/>
    <property type="evidence" value="ECO:0007669"/>
    <property type="project" value="UniProtKB-SubCell"/>
</dbReference>
<dbReference type="PANTHER" id="PTHR11062:SF268">
    <property type="entry name" value="FAMILY PROTEIN, PUTATIVE, EXPRESSED-RELATED"/>
    <property type="match status" value="1"/>
</dbReference>
<keyword evidence="5" id="KW-0472">Membrane</keyword>
<feature type="compositionally biased region" description="Basic and acidic residues" evidence="4">
    <location>
        <begin position="823"/>
        <end position="833"/>
    </location>
</feature>
<evidence type="ECO:0000256" key="2">
    <source>
        <dbReference type="ARBA" id="ARBA00010271"/>
    </source>
</evidence>
<gene>
    <name evidence="8" type="ORF">CHLNCDRAFT_133704</name>
</gene>
<organism evidence="9">
    <name type="scientific">Chlorella variabilis</name>
    <name type="common">Green alga</name>
    <dbReference type="NCBI Taxonomy" id="554065"/>
    <lineage>
        <taxon>Eukaryota</taxon>
        <taxon>Viridiplantae</taxon>
        <taxon>Chlorophyta</taxon>
        <taxon>core chlorophytes</taxon>
        <taxon>Trebouxiophyceae</taxon>
        <taxon>Chlorellales</taxon>
        <taxon>Chlorellaceae</taxon>
        <taxon>Chlorella clade</taxon>
        <taxon>Chlorella</taxon>
    </lineage>
</organism>
<dbReference type="PANTHER" id="PTHR11062">
    <property type="entry name" value="EXOSTOSIN HEPARAN SULFATE GLYCOSYLTRANSFERASE -RELATED"/>
    <property type="match status" value="1"/>
</dbReference>
<feature type="compositionally biased region" description="Low complexity" evidence="4">
    <location>
        <begin position="785"/>
        <end position="796"/>
    </location>
</feature>
<dbReference type="PROSITE" id="PS01186">
    <property type="entry name" value="EGF_2"/>
    <property type="match status" value="1"/>
</dbReference>
<proteinExistence type="inferred from homology"/>
<dbReference type="EMBL" id="GL433835">
    <property type="protein sequence ID" value="EFN59871.1"/>
    <property type="molecule type" value="Genomic_DNA"/>
</dbReference>
<dbReference type="FunCoup" id="E1Z3M2">
    <property type="interactions" value="140"/>
</dbReference>
<evidence type="ECO:0000256" key="4">
    <source>
        <dbReference type="SAM" id="MobiDB-lite"/>
    </source>
</evidence>
<dbReference type="Pfam" id="PF03016">
    <property type="entry name" value="Exostosin_GT47"/>
    <property type="match status" value="1"/>
</dbReference>
<evidence type="ECO:0000259" key="7">
    <source>
        <dbReference type="PROSITE" id="PS01186"/>
    </source>
</evidence>
<dbReference type="InterPro" id="IPR004263">
    <property type="entry name" value="Exostosin"/>
</dbReference>
<dbReference type="GO" id="GO:0016757">
    <property type="term" value="F:glycosyltransferase activity"/>
    <property type="evidence" value="ECO:0007669"/>
    <property type="project" value="InterPro"/>
</dbReference>
<dbReference type="InParanoid" id="E1Z3M2"/>
<name>E1Z3M2_CHLVA</name>
<dbReference type="InterPro" id="IPR000742">
    <property type="entry name" value="EGF"/>
</dbReference>
<reference evidence="8 9" key="1">
    <citation type="journal article" date="2010" name="Plant Cell">
        <title>The Chlorella variabilis NC64A genome reveals adaptation to photosymbiosis, coevolution with viruses, and cryptic sex.</title>
        <authorList>
            <person name="Blanc G."/>
            <person name="Duncan G."/>
            <person name="Agarkova I."/>
            <person name="Borodovsky M."/>
            <person name="Gurnon J."/>
            <person name="Kuo A."/>
            <person name="Lindquist E."/>
            <person name="Lucas S."/>
            <person name="Pangilinan J."/>
            <person name="Polle J."/>
            <person name="Salamov A."/>
            <person name="Terry A."/>
            <person name="Yamada T."/>
            <person name="Dunigan D.D."/>
            <person name="Grigoriev I.V."/>
            <person name="Claverie J.M."/>
            <person name="Van Etten J.L."/>
        </authorList>
    </citation>
    <scope>NUCLEOTIDE SEQUENCE [LARGE SCALE GENOMIC DNA]</scope>
    <source>
        <strain evidence="8 9">NC64A</strain>
    </source>
</reference>
<evidence type="ECO:0000256" key="5">
    <source>
        <dbReference type="SAM" id="Phobius"/>
    </source>
</evidence>
<keyword evidence="5" id="KW-0812">Transmembrane</keyword>
<accession>E1Z3M2</accession>
<comment type="subcellular location">
    <subcellularLocation>
        <location evidence="1">Golgi apparatus membrane</location>
        <topology evidence="1">Single-pass type II membrane protein</topology>
    </subcellularLocation>
</comment>
<keyword evidence="5" id="KW-1133">Transmembrane helix</keyword>
<dbReference type="PROSITE" id="PS00022">
    <property type="entry name" value="EGF_1"/>
    <property type="match status" value="1"/>
</dbReference>
<keyword evidence="3" id="KW-0333">Golgi apparatus</keyword>
<feature type="region of interest" description="Disordered" evidence="4">
    <location>
        <begin position="775"/>
        <end position="833"/>
    </location>
</feature>
<dbReference type="InterPro" id="IPR040911">
    <property type="entry name" value="Exostosin_GT47"/>
</dbReference>
<comment type="similarity">
    <text evidence="2">Belongs to the glycosyltransferase 47 family.</text>
</comment>
<evidence type="ECO:0000313" key="9">
    <source>
        <dbReference type="Proteomes" id="UP000008141"/>
    </source>
</evidence>
<dbReference type="Gene3D" id="2.10.25.10">
    <property type="entry name" value="Laminin"/>
    <property type="match status" value="1"/>
</dbReference>
<protein>
    <recommendedName>
        <fullName evidence="6 7">EGF-like domain-containing protein</fullName>
    </recommendedName>
</protein>
<evidence type="ECO:0000256" key="1">
    <source>
        <dbReference type="ARBA" id="ARBA00004323"/>
    </source>
</evidence>
<dbReference type="eggNOG" id="KOG1021">
    <property type="taxonomic scope" value="Eukaryota"/>
</dbReference>
<keyword evidence="9" id="KW-1185">Reference proteome</keyword>
<evidence type="ECO:0000256" key="3">
    <source>
        <dbReference type="ARBA" id="ARBA00023034"/>
    </source>
</evidence>
<dbReference type="OMA" id="NLARVWH"/>